<name>A0A0P9H571_9CHLR</name>
<dbReference type="Gene3D" id="3.40.50.300">
    <property type="entry name" value="P-loop containing nucleotide triphosphate hydrolases"/>
    <property type="match status" value="1"/>
</dbReference>
<dbReference type="PANTHER" id="PTHR43869">
    <property type="entry name" value="GLYCINE BETAINE/PROLINE BETAINE TRANSPORT SYSTEM ATP-BINDING PROTEIN PROV"/>
    <property type="match status" value="1"/>
</dbReference>
<dbReference type="InterPro" id="IPR027417">
    <property type="entry name" value="P-loop_NTPase"/>
</dbReference>
<reference evidence="3 4" key="1">
    <citation type="submission" date="2015-09" db="EMBL/GenBank/DDBJ databases">
        <title>Draft genome sequence of Kouleothrix aurantiaca JCM 19913.</title>
        <authorList>
            <person name="Hemp J."/>
        </authorList>
    </citation>
    <scope>NUCLEOTIDE SEQUENCE [LARGE SCALE GENOMIC DNA]</scope>
    <source>
        <strain evidence="3 4">COM-B</strain>
    </source>
</reference>
<evidence type="ECO:0000256" key="1">
    <source>
        <dbReference type="PROSITE-ProRule" id="PRU00703"/>
    </source>
</evidence>
<feature type="domain" description="CBS" evidence="2">
    <location>
        <begin position="97"/>
        <end position="153"/>
    </location>
</feature>
<dbReference type="InterPro" id="IPR000644">
    <property type="entry name" value="CBS_dom"/>
</dbReference>
<dbReference type="PATRIC" id="fig|186479.3.peg.4255"/>
<evidence type="ECO:0000313" key="4">
    <source>
        <dbReference type="Proteomes" id="UP000050509"/>
    </source>
</evidence>
<dbReference type="EMBL" id="LJCR01002210">
    <property type="protein sequence ID" value="KPV49082.1"/>
    <property type="molecule type" value="Genomic_DNA"/>
</dbReference>
<dbReference type="PROSITE" id="PS51371">
    <property type="entry name" value="CBS"/>
    <property type="match status" value="1"/>
</dbReference>
<comment type="caution">
    <text evidence="3">The sequence shown here is derived from an EMBL/GenBank/DDBJ whole genome shotgun (WGS) entry which is preliminary data.</text>
</comment>
<dbReference type="SUPFAM" id="SSF54631">
    <property type="entry name" value="CBS-domain pair"/>
    <property type="match status" value="1"/>
</dbReference>
<accession>A0A0P9H571</accession>
<gene>
    <name evidence="3" type="ORF">SE17_34620</name>
</gene>
<keyword evidence="4" id="KW-1185">Reference proteome</keyword>
<dbReference type="PANTHER" id="PTHR43869:SF1">
    <property type="entry name" value="GLYCINE BETAINE_PROLINE BETAINE TRANSPORT SYSTEM ATP-BINDING PROTEIN PROV"/>
    <property type="match status" value="1"/>
</dbReference>
<dbReference type="InterPro" id="IPR051921">
    <property type="entry name" value="ABC_osmolyte_uptake_ATP-bind"/>
</dbReference>
<protein>
    <recommendedName>
        <fullName evidence="2">CBS domain-containing protein</fullName>
    </recommendedName>
</protein>
<dbReference type="AlphaFoldDB" id="A0A0P9H571"/>
<keyword evidence="1" id="KW-0129">CBS domain</keyword>
<dbReference type="InterPro" id="IPR046342">
    <property type="entry name" value="CBS_dom_sf"/>
</dbReference>
<feature type="non-terminal residue" evidence="3">
    <location>
        <position position="1"/>
    </location>
</feature>
<proteinExistence type="predicted"/>
<sequence length="154" mass="16629">IDAITRTRLQDELAAIQRKLHKTILFVTHDVEEALRLADKIIIMRKGTIVQYDTPLGIVTRPRDAFVEQLVGTDDMLRRLSLIHVRDVLHGDGDIAAANGLPTIRADTDLRSALSHMLASNAEALGVTDASGQPIGRVTFAAMRAAVAGRAASA</sequence>
<organism evidence="3 4">
    <name type="scientific">Kouleothrix aurantiaca</name>
    <dbReference type="NCBI Taxonomy" id="186479"/>
    <lineage>
        <taxon>Bacteria</taxon>
        <taxon>Bacillati</taxon>
        <taxon>Chloroflexota</taxon>
        <taxon>Chloroflexia</taxon>
        <taxon>Chloroflexales</taxon>
        <taxon>Roseiflexineae</taxon>
        <taxon>Roseiflexaceae</taxon>
        <taxon>Kouleothrix</taxon>
    </lineage>
</organism>
<dbReference type="SUPFAM" id="SSF52540">
    <property type="entry name" value="P-loop containing nucleoside triphosphate hydrolases"/>
    <property type="match status" value="1"/>
</dbReference>
<evidence type="ECO:0000259" key="2">
    <source>
        <dbReference type="PROSITE" id="PS51371"/>
    </source>
</evidence>
<evidence type="ECO:0000313" key="3">
    <source>
        <dbReference type="EMBL" id="KPV49082.1"/>
    </source>
</evidence>
<dbReference type="Proteomes" id="UP000050509">
    <property type="component" value="Unassembled WGS sequence"/>
</dbReference>